<dbReference type="AlphaFoldDB" id="A0A7W7NXJ3"/>
<dbReference type="EMBL" id="JACHLR010000010">
    <property type="protein sequence ID" value="MBB4859192.1"/>
    <property type="molecule type" value="Genomic_DNA"/>
</dbReference>
<evidence type="ECO:0000313" key="3">
    <source>
        <dbReference type="Proteomes" id="UP000555448"/>
    </source>
</evidence>
<dbReference type="Proteomes" id="UP000555448">
    <property type="component" value="Unassembled WGS sequence"/>
</dbReference>
<sequence length="88" mass="9787">MIAREVRRHDDGAIPPVPAERSSTRLRVTGKLQLAQRGPVLLTDDGAWLLETEKDLRSLVGQTIVAEGERHGLDHLRVDYAAPARDRP</sequence>
<feature type="compositionally biased region" description="Basic and acidic residues" evidence="1">
    <location>
        <begin position="1"/>
        <end position="12"/>
    </location>
</feature>
<name>A0A7W7NXJ3_9SPHN</name>
<evidence type="ECO:0000256" key="1">
    <source>
        <dbReference type="SAM" id="MobiDB-lite"/>
    </source>
</evidence>
<gene>
    <name evidence="2" type="ORF">HNO88_002521</name>
</gene>
<proteinExistence type="predicted"/>
<dbReference type="InterPro" id="IPR043856">
    <property type="entry name" value="DUF5818"/>
</dbReference>
<feature type="region of interest" description="Disordered" evidence="1">
    <location>
        <begin position="1"/>
        <end position="22"/>
    </location>
</feature>
<reference evidence="2 3" key="1">
    <citation type="submission" date="2020-08" db="EMBL/GenBank/DDBJ databases">
        <title>Functional genomics of gut bacteria from endangered species of beetles.</title>
        <authorList>
            <person name="Carlos-Shanley C."/>
        </authorList>
    </citation>
    <scope>NUCLEOTIDE SEQUENCE [LARGE SCALE GENOMIC DNA]</scope>
    <source>
        <strain evidence="2 3">S00245</strain>
    </source>
</reference>
<dbReference type="RefSeq" id="WP_184245598.1">
    <property type="nucleotide sequence ID" value="NZ_JACHLR010000010.1"/>
</dbReference>
<accession>A0A7W7NXJ3</accession>
<dbReference type="Pfam" id="PF19135">
    <property type="entry name" value="DUF5818"/>
    <property type="match status" value="1"/>
</dbReference>
<evidence type="ECO:0000313" key="2">
    <source>
        <dbReference type="EMBL" id="MBB4859192.1"/>
    </source>
</evidence>
<protein>
    <submittedName>
        <fullName evidence="2">Uncharacterized protein</fullName>
    </submittedName>
</protein>
<keyword evidence="3" id="KW-1185">Reference proteome</keyword>
<comment type="caution">
    <text evidence="2">The sequence shown here is derived from an EMBL/GenBank/DDBJ whole genome shotgun (WGS) entry which is preliminary data.</text>
</comment>
<organism evidence="2 3">
    <name type="scientific">Novosphingobium chloroacetimidivorans</name>
    <dbReference type="NCBI Taxonomy" id="1428314"/>
    <lineage>
        <taxon>Bacteria</taxon>
        <taxon>Pseudomonadati</taxon>
        <taxon>Pseudomonadota</taxon>
        <taxon>Alphaproteobacteria</taxon>
        <taxon>Sphingomonadales</taxon>
        <taxon>Sphingomonadaceae</taxon>
        <taxon>Novosphingobium</taxon>
    </lineage>
</organism>